<dbReference type="NCBIfam" id="NF038391">
    <property type="entry name" value="streptophobe"/>
    <property type="match status" value="1"/>
</dbReference>
<feature type="region of interest" description="Disordered" evidence="1">
    <location>
        <begin position="1"/>
        <end position="39"/>
    </location>
</feature>
<feature type="transmembrane region" description="Helical" evidence="2">
    <location>
        <begin position="159"/>
        <end position="183"/>
    </location>
</feature>
<dbReference type="RefSeq" id="WP_198501937.1">
    <property type="nucleotide sequence ID" value="NZ_CP065959.1"/>
</dbReference>
<protein>
    <submittedName>
        <fullName evidence="3">Uncharacterized protein</fullName>
    </submittedName>
</protein>
<feature type="transmembrane region" description="Helical" evidence="2">
    <location>
        <begin position="268"/>
        <end position="295"/>
    </location>
</feature>
<dbReference type="AlphaFoldDB" id="A0A7T4TWR8"/>
<evidence type="ECO:0000256" key="2">
    <source>
        <dbReference type="SAM" id="Phobius"/>
    </source>
</evidence>
<proteinExistence type="predicted"/>
<sequence length="519" mass="51973">MSRTTTTPPTGQKSEPVPRAARGQKGPGNADTPLKPAGGTVRHAVEGGLAVLAALTVMSGAGYTALRALGADGSAPLTQLVPALTSLAFGGRVDLSADLTPKAGAGGGMLDMLGGGGGLSVGIAGQVWAMPLMLTFLGAAVLGWCFFRPLRRRMRPAPALLIARSMGALGVTAVLVPALAFMARGSLSLPESVSDRLGSGGGSSGGLGRLTGGGGIPSLDFTVDIVLTGFLAVLEVALLIGLGCLAARRTSLPRPVALSRARLKWNPVTSTLAGIFTALCTIALFLALLAGAAAATGRDQAAKAAGALLLAAPNLLSAVLTSGLGASWQAGMERRQSQGGGMMGSLGGMGGGEGMGGGGAEGGGKQVAVSNKAVAGLPLWLIGLTLLLCLLVYAGYRTAARTPARTAREEADALLGRHVEIALRAGMAVGVGVLLLGLVSQVSLGIGFSLMGSEMGGMDAGLDGSVGFPALTGFVLAGPACYAGSRLRTVRAEDRPLPPRPRGRTQVREVSSKPRPRRD</sequence>
<feature type="transmembrane region" description="Helical" evidence="2">
    <location>
        <begin position="225"/>
        <end position="247"/>
    </location>
</feature>
<feature type="transmembrane region" description="Helical" evidence="2">
    <location>
        <begin position="421"/>
        <end position="446"/>
    </location>
</feature>
<dbReference type="EMBL" id="CP065959">
    <property type="protein sequence ID" value="QQC87918.1"/>
    <property type="molecule type" value="Genomic_DNA"/>
</dbReference>
<evidence type="ECO:0000313" key="3">
    <source>
        <dbReference type="EMBL" id="QQC87918.1"/>
    </source>
</evidence>
<feature type="transmembrane region" description="Helical" evidence="2">
    <location>
        <begin position="128"/>
        <end position="147"/>
    </location>
</feature>
<evidence type="ECO:0000313" key="4">
    <source>
        <dbReference type="Proteomes" id="UP000596130"/>
    </source>
</evidence>
<dbReference type="InterPro" id="IPR047724">
    <property type="entry name" value="Streptophobe"/>
</dbReference>
<reference evidence="3 4" key="1">
    <citation type="submission" date="2020-12" db="EMBL/GenBank/DDBJ databases">
        <title>Identification and biosynthesis of polyene macrolides produced by Streptomyces alfalfae Men-myco-93-63.</title>
        <authorList>
            <person name="Liu D."/>
            <person name="Li Y."/>
            <person name="Liu L."/>
            <person name="Han X."/>
            <person name="Shen F."/>
        </authorList>
    </citation>
    <scope>NUCLEOTIDE SEQUENCE [LARGE SCALE GENOMIC DNA]</scope>
    <source>
        <strain evidence="3 4">Men-myco-93-63</strain>
    </source>
</reference>
<evidence type="ECO:0000256" key="1">
    <source>
        <dbReference type="SAM" id="MobiDB-lite"/>
    </source>
</evidence>
<name>A0A7T4TWR8_9ACTN</name>
<feature type="transmembrane region" description="Helical" evidence="2">
    <location>
        <begin position="466"/>
        <end position="485"/>
    </location>
</feature>
<feature type="transmembrane region" description="Helical" evidence="2">
    <location>
        <begin position="307"/>
        <end position="328"/>
    </location>
</feature>
<accession>A0A7T4TWR8</accession>
<feature type="transmembrane region" description="Helical" evidence="2">
    <location>
        <begin position="340"/>
        <end position="359"/>
    </location>
</feature>
<feature type="transmembrane region" description="Helical" evidence="2">
    <location>
        <begin position="379"/>
        <end position="400"/>
    </location>
</feature>
<feature type="region of interest" description="Disordered" evidence="1">
    <location>
        <begin position="492"/>
        <end position="519"/>
    </location>
</feature>
<keyword evidence="2" id="KW-1133">Transmembrane helix</keyword>
<organism evidence="3 4">
    <name type="scientific">Streptomyces alfalfae</name>
    <dbReference type="NCBI Taxonomy" id="1642299"/>
    <lineage>
        <taxon>Bacteria</taxon>
        <taxon>Bacillati</taxon>
        <taxon>Actinomycetota</taxon>
        <taxon>Actinomycetes</taxon>
        <taxon>Kitasatosporales</taxon>
        <taxon>Streptomycetaceae</taxon>
        <taxon>Streptomyces</taxon>
    </lineage>
</organism>
<feature type="compositionally biased region" description="Polar residues" evidence="1">
    <location>
        <begin position="1"/>
        <end position="13"/>
    </location>
</feature>
<keyword evidence="2" id="KW-0812">Transmembrane</keyword>
<dbReference type="Proteomes" id="UP000596130">
    <property type="component" value="Chromosome"/>
</dbReference>
<gene>
    <name evidence="3" type="ORF">I8755_05505</name>
</gene>
<keyword evidence="2" id="KW-0472">Membrane</keyword>